<dbReference type="OMA" id="HAGYWIH"/>
<dbReference type="InterPro" id="IPR046848">
    <property type="entry name" value="E_motif"/>
</dbReference>
<evidence type="ECO:0000256" key="2">
    <source>
        <dbReference type="PROSITE-ProRule" id="PRU00708"/>
    </source>
</evidence>
<dbReference type="NCBIfam" id="TIGR00756">
    <property type="entry name" value="PPR"/>
    <property type="match status" value="4"/>
</dbReference>
<dbReference type="Proteomes" id="UP000243975">
    <property type="component" value="Unassembled WGS sequence"/>
</dbReference>
<dbReference type="PANTHER" id="PTHR47926">
    <property type="entry name" value="PENTATRICOPEPTIDE REPEAT-CONTAINING PROTEIN"/>
    <property type="match status" value="1"/>
</dbReference>
<dbReference type="GO" id="GO:0009451">
    <property type="term" value="P:RNA modification"/>
    <property type="evidence" value="ECO:0007669"/>
    <property type="project" value="InterPro"/>
</dbReference>
<dbReference type="FunFam" id="1.25.40.10:FF:000090">
    <property type="entry name" value="Pentatricopeptide repeat-containing protein, chloroplastic"/>
    <property type="match status" value="1"/>
</dbReference>
<keyword evidence="1" id="KW-0677">Repeat</keyword>
<feature type="repeat" description="PPR" evidence="2">
    <location>
        <begin position="221"/>
        <end position="251"/>
    </location>
</feature>
<sequence length="532" mass="58906">MLQGLTKAPKSCSWDHSNLQIPTCGLFRNGVLGVFKRSVFDSIRYFTSYVSKKDSYELNRMLTQCQGSIRCINKMHAKIIVGGYGENVFVGSKLFTMYSELGRLYMKDAQKVFDNLSERDVFLWNSKIQTYANSGLSTEALDVYKEMCEQGVVMDKYTFTFVLKASGIVKDENTGCIIHGHVVKCGFYSNVFVGNALVAFYAKCKMIEACRRVFEEIPQKDLVSWNAIISGYTTNGCFIEALELFHALLHDESIGAPEHASLVAILPACTQAADVRLGFWIHCYTIKTGLANDAMLGSGLIAMYGNCGHLDYACHVFDQIPERNIMVWTAMMRSCGMHGNAEKTLNLFSNFLKDGLRPDGVMFLCLLSTCSHAGLVAKGREIFKQMDDYGIEKGQEHYACMVDLFGRAGLVMEAAELIETMPMVVGKDVYGALLGACGMHNNIGLAEVAAEKLFGLDPESGGRYVTLAKIYGSAGRLKEAAAVRKTMVKSGIKKAFGCSMVEVEGVVHRFGAEDETHVRRKEIFETLAKQRP</sequence>
<gene>
    <name evidence="3" type="ORF">Ccrd_005701</name>
</gene>
<proteinExistence type="predicted"/>
<feature type="repeat" description="PPR" evidence="2">
    <location>
        <begin position="359"/>
        <end position="393"/>
    </location>
</feature>
<dbReference type="Gene3D" id="1.25.40.10">
    <property type="entry name" value="Tetratricopeptide repeat domain"/>
    <property type="match status" value="3"/>
</dbReference>
<dbReference type="Pfam" id="PF13041">
    <property type="entry name" value="PPR_2"/>
    <property type="match status" value="1"/>
</dbReference>
<dbReference type="InterPro" id="IPR011990">
    <property type="entry name" value="TPR-like_helical_dom_sf"/>
</dbReference>
<dbReference type="FunFam" id="1.25.40.10:FF:000344">
    <property type="entry name" value="Pentatricopeptide repeat-containing protein"/>
    <property type="match status" value="1"/>
</dbReference>
<comment type="caution">
    <text evidence="3">The sequence shown here is derived from an EMBL/GenBank/DDBJ whole genome shotgun (WGS) entry which is preliminary data.</text>
</comment>
<dbReference type="Gramene" id="KVH92263">
    <property type="protein sequence ID" value="KVH92263"/>
    <property type="gene ID" value="Ccrd_005701"/>
</dbReference>
<feature type="repeat" description="PPR" evidence="2">
    <location>
        <begin position="120"/>
        <end position="154"/>
    </location>
</feature>
<dbReference type="InterPro" id="IPR002885">
    <property type="entry name" value="PPR_rpt"/>
</dbReference>
<dbReference type="GO" id="GO:0003723">
    <property type="term" value="F:RNA binding"/>
    <property type="evidence" value="ECO:0007669"/>
    <property type="project" value="InterPro"/>
</dbReference>
<dbReference type="AlphaFoldDB" id="A0A103XKA9"/>
<reference evidence="3 4" key="1">
    <citation type="journal article" date="2016" name="Sci. Rep.">
        <title>The genome sequence of the outbreeding globe artichoke constructed de novo incorporating a phase-aware low-pass sequencing strategy of F1 progeny.</title>
        <authorList>
            <person name="Scaglione D."/>
            <person name="Reyes-Chin-Wo S."/>
            <person name="Acquadro A."/>
            <person name="Froenicke L."/>
            <person name="Portis E."/>
            <person name="Beitel C."/>
            <person name="Tirone M."/>
            <person name="Mauro R."/>
            <person name="Lo Monaco A."/>
            <person name="Mauromicale G."/>
            <person name="Faccioli P."/>
            <person name="Cattivelli L."/>
            <person name="Rieseberg L."/>
            <person name="Michelmore R."/>
            <person name="Lanteri S."/>
        </authorList>
    </citation>
    <scope>NUCLEOTIDE SEQUENCE [LARGE SCALE GENOMIC DNA]</scope>
    <source>
        <strain evidence="3">2C</strain>
    </source>
</reference>
<evidence type="ECO:0000256" key="1">
    <source>
        <dbReference type="ARBA" id="ARBA00022737"/>
    </source>
</evidence>
<feature type="repeat" description="PPR" evidence="2">
    <location>
        <begin position="324"/>
        <end position="358"/>
    </location>
</feature>
<dbReference type="EMBL" id="LEKV01004827">
    <property type="protein sequence ID" value="KVH92263.1"/>
    <property type="molecule type" value="Genomic_DNA"/>
</dbReference>
<dbReference type="Pfam" id="PF20431">
    <property type="entry name" value="E_motif"/>
    <property type="match status" value="1"/>
</dbReference>
<accession>A0A103XKA9</accession>
<dbReference type="PROSITE" id="PS51375">
    <property type="entry name" value="PPR"/>
    <property type="match status" value="4"/>
</dbReference>
<evidence type="ECO:0000313" key="3">
    <source>
        <dbReference type="EMBL" id="KVH92263.1"/>
    </source>
</evidence>
<dbReference type="InterPro" id="IPR046960">
    <property type="entry name" value="PPR_At4g14850-like_plant"/>
</dbReference>
<keyword evidence="4" id="KW-1185">Reference proteome</keyword>
<dbReference type="Pfam" id="PF01535">
    <property type="entry name" value="PPR"/>
    <property type="match status" value="5"/>
</dbReference>
<protein>
    <submittedName>
        <fullName evidence="3">Pentatricopeptide repeat-containing protein</fullName>
    </submittedName>
</protein>
<name>A0A103XKA9_CYNCS</name>
<evidence type="ECO:0000313" key="4">
    <source>
        <dbReference type="Proteomes" id="UP000243975"/>
    </source>
</evidence>
<dbReference type="PANTHER" id="PTHR47926:SF347">
    <property type="entry name" value="PENTATRICOPEPTIDE REPEAT-CONTAINING PROTEIN"/>
    <property type="match status" value="1"/>
</dbReference>
<organism evidence="3 4">
    <name type="scientific">Cynara cardunculus var. scolymus</name>
    <name type="common">Globe artichoke</name>
    <name type="synonym">Cynara scolymus</name>
    <dbReference type="NCBI Taxonomy" id="59895"/>
    <lineage>
        <taxon>Eukaryota</taxon>
        <taxon>Viridiplantae</taxon>
        <taxon>Streptophyta</taxon>
        <taxon>Embryophyta</taxon>
        <taxon>Tracheophyta</taxon>
        <taxon>Spermatophyta</taxon>
        <taxon>Magnoliopsida</taxon>
        <taxon>eudicotyledons</taxon>
        <taxon>Gunneridae</taxon>
        <taxon>Pentapetalae</taxon>
        <taxon>asterids</taxon>
        <taxon>campanulids</taxon>
        <taxon>Asterales</taxon>
        <taxon>Asteraceae</taxon>
        <taxon>Carduoideae</taxon>
        <taxon>Cardueae</taxon>
        <taxon>Carduinae</taxon>
        <taxon>Cynara</taxon>
    </lineage>
</organism>